<protein>
    <submittedName>
        <fullName evidence="4">TIM barrel protein</fullName>
    </submittedName>
</protein>
<reference evidence="4" key="1">
    <citation type="journal article" date="2018" name="Int. J. Syst. Evol. Microbiol.">
        <title>Neptunicella marina gen. nov., sp. nov., isolated from surface seawater.</title>
        <authorList>
            <person name="Liu X."/>
            <person name="Lai Q."/>
            <person name="Du Y."/>
            <person name="Zhang X."/>
            <person name="Liu Z."/>
            <person name="Sun F."/>
            <person name="Shao Z."/>
        </authorList>
    </citation>
    <scope>NUCLEOTIDE SEQUENCE</scope>
    <source>
        <strain evidence="4">S27-2</strain>
    </source>
</reference>
<dbReference type="InterPro" id="IPR006311">
    <property type="entry name" value="TAT_signal"/>
</dbReference>
<dbReference type="AlphaFoldDB" id="A0A8J6LXF0"/>
<dbReference type="NCBIfam" id="TIGR01409">
    <property type="entry name" value="TAT_signal_seq"/>
    <property type="match status" value="1"/>
</dbReference>
<proteinExistence type="predicted"/>
<name>A0A8J6LXF0_9ALTE</name>
<dbReference type="EMBL" id="JACNEP010000002">
    <property type="protein sequence ID" value="MBC3764735.1"/>
    <property type="molecule type" value="Genomic_DNA"/>
</dbReference>
<evidence type="ECO:0000256" key="2">
    <source>
        <dbReference type="SAM" id="SignalP"/>
    </source>
</evidence>
<evidence type="ECO:0000313" key="4">
    <source>
        <dbReference type="EMBL" id="MBC3764735.1"/>
    </source>
</evidence>
<dbReference type="PANTHER" id="PTHR12110:SF53">
    <property type="entry name" value="BLR5974 PROTEIN"/>
    <property type="match status" value="1"/>
</dbReference>
<dbReference type="Gene3D" id="3.20.20.150">
    <property type="entry name" value="Divalent-metal-dependent TIM barrel enzymes"/>
    <property type="match status" value="1"/>
</dbReference>
<dbReference type="PROSITE" id="PS51318">
    <property type="entry name" value="TAT"/>
    <property type="match status" value="1"/>
</dbReference>
<dbReference type="Pfam" id="PF01261">
    <property type="entry name" value="AP_endonuc_2"/>
    <property type="match status" value="1"/>
</dbReference>
<dbReference type="InterPro" id="IPR013022">
    <property type="entry name" value="Xyl_isomerase-like_TIM-brl"/>
</dbReference>
<reference evidence="4" key="2">
    <citation type="submission" date="2020-08" db="EMBL/GenBank/DDBJ databases">
        <authorList>
            <person name="Lai Q."/>
        </authorList>
    </citation>
    <scope>NUCLEOTIDE SEQUENCE</scope>
    <source>
        <strain evidence="4">S27-2</strain>
    </source>
</reference>
<feature type="chain" id="PRO_5035328365" evidence="2">
    <location>
        <begin position="32"/>
        <end position="308"/>
    </location>
</feature>
<evidence type="ECO:0000256" key="1">
    <source>
        <dbReference type="ARBA" id="ARBA00022729"/>
    </source>
</evidence>
<evidence type="ECO:0000313" key="5">
    <source>
        <dbReference type="Proteomes" id="UP000601768"/>
    </source>
</evidence>
<dbReference type="Proteomes" id="UP000601768">
    <property type="component" value="Unassembled WGS sequence"/>
</dbReference>
<comment type="caution">
    <text evidence="4">The sequence shown here is derived from an EMBL/GenBank/DDBJ whole genome shotgun (WGS) entry which is preliminary data.</text>
</comment>
<dbReference type="SUPFAM" id="SSF51658">
    <property type="entry name" value="Xylose isomerase-like"/>
    <property type="match status" value="1"/>
</dbReference>
<dbReference type="RefSeq" id="WP_186505215.1">
    <property type="nucleotide sequence ID" value="NZ_JACNEP010000002.1"/>
</dbReference>
<gene>
    <name evidence="4" type="ORF">H8B19_02530</name>
</gene>
<dbReference type="InterPro" id="IPR036237">
    <property type="entry name" value="Xyl_isomerase-like_sf"/>
</dbReference>
<feature type="signal peptide" evidence="2">
    <location>
        <begin position="1"/>
        <end position="31"/>
    </location>
</feature>
<feature type="domain" description="Xylose isomerase-like TIM barrel" evidence="3">
    <location>
        <begin position="70"/>
        <end position="298"/>
    </location>
</feature>
<organism evidence="4 5">
    <name type="scientific">Neptunicella marina</name>
    <dbReference type="NCBI Taxonomy" id="2125989"/>
    <lineage>
        <taxon>Bacteria</taxon>
        <taxon>Pseudomonadati</taxon>
        <taxon>Pseudomonadota</taxon>
        <taxon>Gammaproteobacteria</taxon>
        <taxon>Alteromonadales</taxon>
        <taxon>Alteromonadaceae</taxon>
        <taxon>Neptunicella</taxon>
    </lineage>
</organism>
<evidence type="ECO:0000259" key="3">
    <source>
        <dbReference type="Pfam" id="PF01261"/>
    </source>
</evidence>
<dbReference type="PANTHER" id="PTHR12110">
    <property type="entry name" value="HYDROXYPYRUVATE ISOMERASE"/>
    <property type="match status" value="1"/>
</dbReference>
<sequence>MQSNNNSRRQFLKMSLAAGIGASLFPQLAFASPNRAFKISLAQWSLHRAFKSGKMDARNFASITRKLFNLDAIEYVNQFYFDNLSDKLVAGLKQQAKDEGIESRLIMCDGEGALGDQDKNKRLQAVKNHYRWADAAAELGCHSIRVNAQSSGSYDEQQKAAADGLNQLAEYCDKLKLNVIVENHGGLSSNGKWLSGVMKLADNPRVGTLPDFGNFVLNYQTGEQYDKYQGVKELMPYAKAVSAKTNRIDVHGNEPDIDYFKMMKIVTDAGYHDYVGIEYEGDDWPEIEGIHQTIALLERVNRALVEKA</sequence>
<dbReference type="InterPro" id="IPR019546">
    <property type="entry name" value="TAT_signal_bac_arc"/>
</dbReference>
<accession>A0A8J6LXF0</accession>
<keyword evidence="5" id="KW-1185">Reference proteome</keyword>
<keyword evidence="1 2" id="KW-0732">Signal</keyword>
<dbReference type="InterPro" id="IPR050312">
    <property type="entry name" value="IolE/XylAMocC-like"/>
</dbReference>